<organism evidence="16 17">
    <name type="scientific">Triparma laevis f. longispina</name>
    <dbReference type="NCBI Taxonomy" id="1714387"/>
    <lineage>
        <taxon>Eukaryota</taxon>
        <taxon>Sar</taxon>
        <taxon>Stramenopiles</taxon>
        <taxon>Ochrophyta</taxon>
        <taxon>Bolidophyceae</taxon>
        <taxon>Parmales</taxon>
        <taxon>Triparmaceae</taxon>
        <taxon>Triparma</taxon>
    </lineage>
</organism>
<feature type="binding site" evidence="12">
    <location>
        <begin position="231"/>
        <end position="233"/>
    </location>
    <ligand>
        <name>thiamine diphosphate</name>
        <dbReference type="ChEBI" id="CHEBI:58937"/>
    </ligand>
</feature>
<evidence type="ECO:0000313" key="17">
    <source>
        <dbReference type="Proteomes" id="UP001165122"/>
    </source>
</evidence>
<evidence type="ECO:0000256" key="13">
    <source>
        <dbReference type="PIRSR" id="PIRSR605478-4"/>
    </source>
</evidence>
<evidence type="ECO:0000256" key="6">
    <source>
        <dbReference type="ARBA" id="ARBA00022723"/>
    </source>
</evidence>
<dbReference type="SUPFAM" id="SSF52922">
    <property type="entry name" value="TK C-terminal domain-like"/>
    <property type="match status" value="1"/>
</dbReference>
<feature type="binding site" evidence="11">
    <location>
        <position position="472"/>
    </location>
    <ligand>
        <name>substrate</name>
    </ligand>
</feature>
<accession>A0A9W7E2U3</accession>
<dbReference type="GO" id="GO:0006098">
    <property type="term" value="P:pentose-phosphate shunt"/>
    <property type="evidence" value="ECO:0007669"/>
    <property type="project" value="TreeGrafter"/>
</dbReference>
<feature type="active site" description="Proton donor" evidence="10">
    <location>
        <position position="526"/>
    </location>
</feature>
<evidence type="ECO:0000259" key="15">
    <source>
        <dbReference type="SMART" id="SM00861"/>
    </source>
</evidence>
<proteinExistence type="inferred from homology"/>
<evidence type="ECO:0000256" key="4">
    <source>
        <dbReference type="ARBA" id="ARBA00013152"/>
    </source>
</evidence>
<dbReference type="Pfam" id="PF22613">
    <property type="entry name" value="Transketolase_C_1"/>
    <property type="match status" value="1"/>
</dbReference>
<keyword evidence="17" id="KW-1185">Reference proteome</keyword>
<dbReference type="PROSITE" id="PS00801">
    <property type="entry name" value="TRANSKETOLASE_1"/>
    <property type="match status" value="1"/>
</dbReference>
<dbReference type="InterPro" id="IPR055152">
    <property type="entry name" value="Transketolase-like_C_2"/>
</dbReference>
<dbReference type="InterPro" id="IPR033247">
    <property type="entry name" value="Transketolase_fam"/>
</dbReference>
<feature type="binding site" evidence="11">
    <location>
        <position position="584"/>
    </location>
    <ligand>
        <name>substrate</name>
    </ligand>
</feature>
<keyword evidence="5" id="KW-0808">Transferase</keyword>
<evidence type="ECO:0000256" key="14">
    <source>
        <dbReference type="PIRSR" id="PIRSR605478-5"/>
    </source>
</evidence>
<comment type="similarity">
    <text evidence="2">Belongs to the transketolase family.</text>
</comment>
<name>A0A9W7E2U3_9STRA</name>
<dbReference type="SMART" id="SM00861">
    <property type="entry name" value="Transket_pyr"/>
    <property type="match status" value="1"/>
</dbReference>
<dbReference type="FunFam" id="3.40.50.920:FF:000003">
    <property type="entry name" value="Transketolase"/>
    <property type="match status" value="1"/>
</dbReference>
<evidence type="ECO:0000256" key="11">
    <source>
        <dbReference type="PIRSR" id="PIRSR605478-2"/>
    </source>
</evidence>
<evidence type="ECO:0000313" key="16">
    <source>
        <dbReference type="EMBL" id="GMH66019.1"/>
    </source>
</evidence>
<gene>
    <name evidence="16" type="ORF">TrLO_g12439</name>
</gene>
<comment type="caution">
    <text evidence="16">The sequence shown here is derived from an EMBL/GenBank/DDBJ whole genome shotgun (WGS) entry which is preliminary data.</text>
</comment>
<dbReference type="CDD" id="cd02012">
    <property type="entry name" value="TPP_TK"/>
    <property type="match status" value="1"/>
</dbReference>
<comment type="cofactor">
    <cofactor evidence="1">
        <name>Co(2+)</name>
        <dbReference type="ChEBI" id="CHEBI:48828"/>
    </cofactor>
</comment>
<sequence length="796" mass="85980">MTHAALISCRRYSQLSLPGAETRNDSRVFFPLNSWKAKSQYELTYVTVFPNRHPTLSISIFYAHPSVLLSHFSPVIPPCRIRFVGVPNDFTTFSNPSLSPIPLNQAADHKKRKSSGDKALDKKCVDTIRVFSADMVQAANSGHPGAPMGCAPMAHLLWSENMSFSPTSPNWSNRDRFVLSNGHACALQYSMLHLTGYDVSIGDCKKFRQLGSKTPGHPENFCTDGVEVCTGPLGQGLTNAVGMAMAEKHLAATFNQPSYPVVDHFTYVICGDGCLQEGITSEASSLAGHLGLGKLIVLYDDNNITIDGSTELSFTEDVSMRYESYGWHVQAVTDLTNLDSLRSAISKAREVTDKPSMIKVKTIIGLGSAKEGTHGVHGAPLGAEDLGQVKSKYGFNPEESFAVPSDVASHYDNVSKQVEADKIAWDTMFAAYKTAHPALHAEFTRRESRELPAGLLDLLPTFKAGDKDLASRKLSEACINSIAENFPELMGGSADLTPSNLTSLKCSSDFQKSTPAGRYIRFGVREHAMAGICNGMFAHGNIRPYCATFLNFAGYALGSIRCSALSKFGVLYVMTHDSIGLGEDGPTHQPIEMIESLRSMPNVNVLRPCDTNETNAAYQIALTQHETPSVICLSRQTLPNLAGTEVSKAMKGGYIVSGASNTNLVLVGTGSETGLCAQAAEALASAGINVRVVSMMCMDQFDTQTEEYKKSVLGEGIPVIAVEAAAVGSWNKYSHVQVCMKSFGASGKGGDLMKRFGFTVDNVVEKSKLVVDYYKSKGSAPDLFSRPVWDDVVAGH</sequence>
<dbReference type="GO" id="GO:0005829">
    <property type="term" value="C:cytosol"/>
    <property type="evidence" value="ECO:0007669"/>
    <property type="project" value="TreeGrafter"/>
</dbReference>
<feature type="binding site" evidence="11">
    <location>
        <position position="576"/>
    </location>
    <ligand>
        <name>substrate</name>
    </ligand>
</feature>
<feature type="binding site" evidence="11">
    <location>
        <position position="499"/>
    </location>
    <ligand>
        <name>substrate</name>
    </ligand>
</feature>
<feature type="binding site" evidence="12">
    <location>
        <position position="273"/>
    </location>
    <ligand>
        <name>thiamine diphosphate</name>
        <dbReference type="ChEBI" id="CHEBI:58937"/>
    </ligand>
</feature>
<evidence type="ECO:0000256" key="3">
    <source>
        <dbReference type="ARBA" id="ARBA00011738"/>
    </source>
</evidence>
<dbReference type="InterPro" id="IPR029061">
    <property type="entry name" value="THDP-binding"/>
</dbReference>
<evidence type="ECO:0000256" key="1">
    <source>
        <dbReference type="ARBA" id="ARBA00001941"/>
    </source>
</evidence>
<dbReference type="Gene3D" id="3.40.50.920">
    <property type="match status" value="1"/>
</dbReference>
<dbReference type="CDD" id="cd07033">
    <property type="entry name" value="TPP_PYR_DXS_TK_like"/>
    <property type="match status" value="1"/>
</dbReference>
<feature type="binding site" evidence="13">
    <location>
        <position position="302"/>
    </location>
    <ligand>
        <name>Mg(2+)</name>
        <dbReference type="ChEBI" id="CHEBI:18420"/>
    </ligand>
</feature>
<dbReference type="EMBL" id="BRXW01000557">
    <property type="protein sequence ID" value="GMH66019.1"/>
    <property type="molecule type" value="Genomic_DNA"/>
</dbReference>
<evidence type="ECO:0000256" key="2">
    <source>
        <dbReference type="ARBA" id="ARBA00007131"/>
    </source>
</evidence>
<dbReference type="SUPFAM" id="SSF52518">
    <property type="entry name" value="Thiamin diphosphate-binding fold (THDP-binding)"/>
    <property type="match status" value="2"/>
</dbReference>
<feature type="binding site" evidence="13">
    <location>
        <position position="272"/>
    </location>
    <ligand>
        <name>Mg(2+)</name>
        <dbReference type="ChEBI" id="CHEBI:18420"/>
    </ligand>
</feature>
<protein>
    <recommendedName>
        <fullName evidence="4">transketolase</fullName>
        <ecNumber evidence="4">2.2.1.1</ecNumber>
    </recommendedName>
</protein>
<dbReference type="InterPro" id="IPR049557">
    <property type="entry name" value="Transketolase_CS"/>
</dbReference>
<comment type="cofactor">
    <cofactor evidence="12">
        <name>thiamine diphosphate</name>
        <dbReference type="ChEBI" id="CHEBI:58937"/>
    </cofactor>
    <text evidence="12">Binds 1 thiamine pyrophosphate per subunit. During the reaction, the substrate forms a covalent intermediate with the cofactor.</text>
</comment>
<comment type="subunit">
    <text evidence="3">Homodimer.</text>
</comment>
<feature type="binding site" evidence="12">
    <location>
        <position position="183"/>
    </location>
    <ligand>
        <name>thiamine diphosphate</name>
        <dbReference type="ChEBI" id="CHEBI:58937"/>
    </ligand>
</feature>
<dbReference type="PANTHER" id="PTHR43522:SF2">
    <property type="entry name" value="TRANSKETOLASE 1-RELATED"/>
    <property type="match status" value="1"/>
</dbReference>
<dbReference type="Gene3D" id="3.40.50.970">
    <property type="match status" value="2"/>
</dbReference>
<dbReference type="EC" id="2.2.1.1" evidence="4"/>
<evidence type="ECO:0000256" key="5">
    <source>
        <dbReference type="ARBA" id="ARBA00022679"/>
    </source>
</evidence>
<evidence type="ECO:0000256" key="10">
    <source>
        <dbReference type="PIRSR" id="PIRSR605478-1"/>
    </source>
</evidence>
<feature type="binding site" evidence="12">
    <location>
        <position position="552"/>
    </location>
    <ligand>
        <name>thiamine diphosphate</name>
        <dbReference type="ChEBI" id="CHEBI:58937"/>
    </ligand>
</feature>
<keyword evidence="7 13" id="KW-0460">Magnesium</keyword>
<reference evidence="17" key="1">
    <citation type="journal article" date="2023" name="Commun. Biol.">
        <title>Genome analysis of Parmales, the sister group of diatoms, reveals the evolutionary specialization of diatoms from phago-mixotrophs to photoautotrophs.</title>
        <authorList>
            <person name="Ban H."/>
            <person name="Sato S."/>
            <person name="Yoshikawa S."/>
            <person name="Yamada K."/>
            <person name="Nakamura Y."/>
            <person name="Ichinomiya M."/>
            <person name="Sato N."/>
            <person name="Blanc-Mathieu R."/>
            <person name="Endo H."/>
            <person name="Kuwata A."/>
            <person name="Ogata H."/>
        </authorList>
    </citation>
    <scope>NUCLEOTIDE SEQUENCE [LARGE SCALE GENOMIC DNA]</scope>
    <source>
        <strain evidence="17">NIES 3700</strain>
    </source>
</reference>
<comment type="catalytic activity">
    <reaction evidence="9">
        <text>D-sedoheptulose 7-phosphate + D-glyceraldehyde 3-phosphate = aldehydo-D-ribose 5-phosphate + D-xylulose 5-phosphate</text>
        <dbReference type="Rhea" id="RHEA:10508"/>
        <dbReference type="ChEBI" id="CHEBI:57483"/>
        <dbReference type="ChEBI" id="CHEBI:57737"/>
        <dbReference type="ChEBI" id="CHEBI:58273"/>
        <dbReference type="ChEBI" id="CHEBI:59776"/>
        <dbReference type="EC" id="2.2.1.1"/>
    </reaction>
</comment>
<evidence type="ECO:0000256" key="12">
    <source>
        <dbReference type="PIRSR" id="PIRSR605478-3"/>
    </source>
</evidence>
<dbReference type="NCBIfam" id="TIGR00232">
    <property type="entry name" value="tktlase_bact"/>
    <property type="match status" value="1"/>
</dbReference>
<comment type="cofactor">
    <cofactor evidence="13">
        <name>Mg(2+)</name>
        <dbReference type="ChEBI" id="CHEBI:18420"/>
    </cofactor>
    <text evidence="13">Binds 1 Mg(2+) ion per subunit. Can also utilize other divalent metal cations, such as Ca(2+), Mn(2+) and Co(2+).</text>
</comment>
<dbReference type="FunFam" id="3.40.50.970:FF:000003">
    <property type="entry name" value="Transketolase"/>
    <property type="match status" value="1"/>
</dbReference>
<dbReference type="Pfam" id="PF00456">
    <property type="entry name" value="Transketolase_N"/>
    <property type="match status" value="1"/>
</dbReference>
<feature type="binding site" evidence="11">
    <location>
        <position position="377"/>
    </location>
    <ligand>
        <name>substrate</name>
    </ligand>
</feature>
<keyword evidence="8 12" id="KW-0786">Thiamine pyrophosphate</keyword>
<feature type="binding site" evidence="13">
    <location>
        <position position="304"/>
    </location>
    <ligand>
        <name>Mg(2+)</name>
        <dbReference type="ChEBI" id="CHEBI:18420"/>
    </ligand>
</feature>
<dbReference type="InterPro" id="IPR009014">
    <property type="entry name" value="Transketo_C/PFOR_II"/>
</dbReference>
<evidence type="ECO:0000256" key="9">
    <source>
        <dbReference type="ARBA" id="ARBA00049473"/>
    </source>
</evidence>
<dbReference type="OrthoDB" id="10267175at2759"/>
<feature type="binding site" evidence="12">
    <location>
        <position position="377"/>
    </location>
    <ligand>
        <name>thiamine diphosphate</name>
        <dbReference type="ChEBI" id="CHEBI:58937"/>
    </ligand>
</feature>
<dbReference type="Pfam" id="PF02779">
    <property type="entry name" value="Transket_pyr"/>
    <property type="match status" value="1"/>
</dbReference>
<feature type="domain" description="Transketolase-like pyrimidine-binding" evidence="15">
    <location>
        <begin position="469"/>
        <end position="640"/>
    </location>
</feature>
<dbReference type="GO" id="GO:0004802">
    <property type="term" value="F:transketolase activity"/>
    <property type="evidence" value="ECO:0007669"/>
    <property type="project" value="UniProtKB-EC"/>
</dbReference>
<feature type="binding site" evidence="11">
    <location>
        <position position="635"/>
    </location>
    <ligand>
        <name>substrate</name>
    </ligand>
</feature>
<feature type="site" description="Important for catalytic activity" evidence="14">
    <location>
        <position position="377"/>
    </location>
</feature>
<dbReference type="InterPro" id="IPR005475">
    <property type="entry name" value="Transketolase-like_Pyr-bd"/>
</dbReference>
<dbReference type="FunFam" id="3.40.50.970:FF:000004">
    <property type="entry name" value="Transketolase"/>
    <property type="match status" value="1"/>
</dbReference>
<feature type="site" description="Important for catalytic activity" evidence="14">
    <location>
        <position position="143"/>
    </location>
</feature>
<dbReference type="PANTHER" id="PTHR43522">
    <property type="entry name" value="TRANSKETOLASE"/>
    <property type="match status" value="1"/>
</dbReference>
<evidence type="ECO:0000256" key="8">
    <source>
        <dbReference type="ARBA" id="ARBA00023052"/>
    </source>
</evidence>
<evidence type="ECO:0000256" key="7">
    <source>
        <dbReference type="ARBA" id="ARBA00022842"/>
    </source>
</evidence>
<dbReference type="InterPro" id="IPR005478">
    <property type="entry name" value="Transketolase_bac-like"/>
</dbReference>
<dbReference type="InterPro" id="IPR005474">
    <property type="entry name" value="Transketolase_N"/>
</dbReference>
<dbReference type="Proteomes" id="UP001165122">
    <property type="component" value="Unassembled WGS sequence"/>
</dbReference>
<keyword evidence="6 13" id="KW-0479">Metal-binding</keyword>
<feature type="binding site" evidence="12">
    <location>
        <position position="302"/>
    </location>
    <ligand>
        <name>thiamine diphosphate</name>
        <dbReference type="ChEBI" id="CHEBI:58937"/>
    </ligand>
</feature>
<feature type="binding site" evidence="11">
    <location>
        <position position="588"/>
    </location>
    <ligand>
        <name>substrate</name>
    </ligand>
</feature>
<feature type="binding site" evidence="11">
    <location>
        <position position="143"/>
    </location>
    <ligand>
        <name>substrate</name>
    </ligand>
</feature>
<dbReference type="AlphaFoldDB" id="A0A9W7E2U3"/>
<dbReference type="GO" id="GO:0046872">
    <property type="term" value="F:metal ion binding"/>
    <property type="evidence" value="ECO:0007669"/>
    <property type="project" value="UniProtKB-KW"/>
</dbReference>